<dbReference type="GO" id="GO:0016567">
    <property type="term" value="P:protein ubiquitination"/>
    <property type="evidence" value="ECO:0007669"/>
    <property type="project" value="UniProtKB-UniPathway"/>
</dbReference>
<dbReference type="InterPro" id="IPR043454">
    <property type="entry name" value="NPH3/RPT2-like"/>
</dbReference>
<evidence type="ECO:0000256" key="1">
    <source>
        <dbReference type="ARBA" id="ARBA00022786"/>
    </source>
</evidence>
<dbReference type="InterPro" id="IPR027356">
    <property type="entry name" value="NPH3_dom"/>
</dbReference>
<accession>Q8S6I9</accession>
<dbReference type="Proteomes" id="UP000000763">
    <property type="component" value="Chromosome 10"/>
</dbReference>
<protein>
    <recommendedName>
        <fullName evidence="3">NPH3 domain-containing protein</fullName>
    </recommendedName>
</protein>
<evidence type="ECO:0000313" key="4">
    <source>
        <dbReference type="EMBL" id="AAM08550.1"/>
    </source>
</evidence>
<dbReference type="AlphaFoldDB" id="Q8S6I9"/>
<reference evidence="5" key="1">
    <citation type="journal article" date="2005" name="Nature">
        <title>The map-based sequence of the rice genome.</title>
        <authorList>
            <consortium name="International rice genome sequencing project (IRGSP)"/>
            <person name="Matsumoto T."/>
            <person name="Wu J."/>
            <person name="Kanamori H."/>
            <person name="Katayose Y."/>
            <person name="Fujisawa M."/>
            <person name="Namiki N."/>
            <person name="Mizuno H."/>
            <person name="Yamamoto K."/>
            <person name="Antonio B.A."/>
            <person name="Baba T."/>
            <person name="Sakata K."/>
            <person name="Nagamura Y."/>
            <person name="Aoki H."/>
            <person name="Arikawa K."/>
            <person name="Arita K."/>
            <person name="Bito T."/>
            <person name="Chiden Y."/>
            <person name="Fujitsuka N."/>
            <person name="Fukunaka R."/>
            <person name="Hamada M."/>
            <person name="Harada C."/>
            <person name="Hayashi A."/>
            <person name="Hijishita S."/>
            <person name="Honda M."/>
            <person name="Hosokawa S."/>
            <person name="Ichikawa Y."/>
            <person name="Idonuma A."/>
            <person name="Iijima M."/>
            <person name="Ikeda M."/>
            <person name="Ikeno M."/>
            <person name="Ito K."/>
            <person name="Ito S."/>
            <person name="Ito T."/>
            <person name="Ito Y."/>
            <person name="Ito Y."/>
            <person name="Iwabuchi A."/>
            <person name="Kamiya K."/>
            <person name="Karasawa W."/>
            <person name="Kurita K."/>
            <person name="Katagiri S."/>
            <person name="Kikuta A."/>
            <person name="Kobayashi H."/>
            <person name="Kobayashi N."/>
            <person name="Machita K."/>
            <person name="Maehara T."/>
            <person name="Masukawa M."/>
            <person name="Mizubayashi T."/>
            <person name="Mukai Y."/>
            <person name="Nagasaki H."/>
            <person name="Nagata Y."/>
            <person name="Naito S."/>
            <person name="Nakashima M."/>
            <person name="Nakama Y."/>
            <person name="Nakamichi Y."/>
            <person name="Nakamura M."/>
            <person name="Meguro A."/>
            <person name="Negishi M."/>
            <person name="Ohta I."/>
            <person name="Ohta T."/>
            <person name="Okamoto M."/>
            <person name="Ono N."/>
            <person name="Saji S."/>
            <person name="Sakaguchi M."/>
            <person name="Sakai K."/>
            <person name="Shibata M."/>
            <person name="Shimokawa T."/>
            <person name="Song J."/>
            <person name="Takazaki Y."/>
            <person name="Terasawa K."/>
            <person name="Tsugane M."/>
            <person name="Tsuji K."/>
            <person name="Ueda S."/>
            <person name="Waki K."/>
            <person name="Yamagata H."/>
            <person name="Yamamoto M."/>
            <person name="Yamamoto S."/>
            <person name="Yamane H."/>
            <person name="Yoshiki S."/>
            <person name="Yoshihara R."/>
            <person name="Yukawa K."/>
            <person name="Zhong H."/>
            <person name="Yano M."/>
            <person name="Yuan Q."/>
            <person name="Ouyang S."/>
            <person name="Liu J."/>
            <person name="Jones K.M."/>
            <person name="Gansberger K."/>
            <person name="Moffat K."/>
            <person name="Hill J."/>
            <person name="Bera J."/>
            <person name="Fadrosh D."/>
            <person name="Jin S."/>
            <person name="Johri S."/>
            <person name="Kim M."/>
            <person name="Overton L."/>
            <person name="Reardon M."/>
            <person name="Tsitrin T."/>
            <person name="Vuong H."/>
            <person name="Weaver B."/>
            <person name="Ciecko A."/>
            <person name="Tallon L."/>
            <person name="Jackson J."/>
            <person name="Pai G."/>
            <person name="Aken S.V."/>
            <person name="Utterback T."/>
            <person name="Reidmuller S."/>
            <person name="Feldblyum T."/>
            <person name="Hsiao J."/>
            <person name="Zismann V."/>
            <person name="Iobst S."/>
            <person name="de Vazeille A.R."/>
            <person name="Buell C.R."/>
            <person name="Ying K."/>
            <person name="Li Y."/>
            <person name="Lu T."/>
            <person name="Huang Y."/>
            <person name="Zhao Q."/>
            <person name="Feng Q."/>
            <person name="Zhang L."/>
            <person name="Zhu J."/>
            <person name="Weng Q."/>
            <person name="Mu J."/>
            <person name="Lu Y."/>
            <person name="Fan D."/>
            <person name="Liu Y."/>
            <person name="Guan J."/>
            <person name="Zhang Y."/>
            <person name="Yu S."/>
            <person name="Liu X."/>
            <person name="Zhang Y."/>
            <person name="Hong G."/>
            <person name="Han B."/>
            <person name="Choisne N."/>
            <person name="Demange N."/>
            <person name="Orjeda G."/>
            <person name="Samain S."/>
            <person name="Cattolico L."/>
            <person name="Pelletier E."/>
            <person name="Couloux A."/>
            <person name="Segurens B."/>
            <person name="Wincker P."/>
            <person name="D'Hont A."/>
            <person name="Scarpelli C."/>
            <person name="Weissenbach J."/>
            <person name="Salanoubat M."/>
            <person name="Quetier F."/>
            <person name="Yu Y."/>
            <person name="Kim H.R."/>
            <person name="Rambo T."/>
            <person name="Currie J."/>
            <person name="Collura K."/>
            <person name="Luo M."/>
            <person name="Yang T."/>
            <person name="Ammiraju J.S.S."/>
            <person name="Engler F."/>
            <person name="Soderlund C."/>
            <person name="Wing R.A."/>
            <person name="Palmer L.E."/>
            <person name="de la Bastide M."/>
            <person name="Spiegel L."/>
            <person name="Nascimento L."/>
            <person name="Zutavern T."/>
            <person name="O'Shaughnessy A."/>
            <person name="Dike S."/>
            <person name="Dedhia N."/>
            <person name="Preston R."/>
            <person name="Balija V."/>
            <person name="McCombie W.R."/>
            <person name="Chow T."/>
            <person name="Chen H."/>
            <person name="Chung M."/>
            <person name="Chen C."/>
            <person name="Shaw J."/>
            <person name="Wu H."/>
            <person name="Hsiao K."/>
            <person name="Chao Y."/>
            <person name="Chu M."/>
            <person name="Cheng C."/>
            <person name="Hour A."/>
            <person name="Lee P."/>
            <person name="Lin S."/>
            <person name="Lin Y."/>
            <person name="Liou J."/>
            <person name="Liu S."/>
            <person name="Hsing Y."/>
            <person name="Raghuvanshi S."/>
            <person name="Mohanty A."/>
            <person name="Bharti A.K."/>
            <person name="Gaur A."/>
            <person name="Gupta V."/>
            <person name="Kumar D."/>
            <person name="Ravi V."/>
            <person name="Vij S."/>
            <person name="Kapur A."/>
            <person name="Khurana P."/>
            <person name="Khurana P."/>
            <person name="Khurana J.P."/>
            <person name="Tyagi A.K."/>
            <person name="Gaikwad K."/>
            <person name="Singh A."/>
            <person name="Dalal V."/>
            <person name="Srivastava S."/>
            <person name="Dixit A."/>
            <person name="Pal A.K."/>
            <person name="Ghazi I.A."/>
            <person name="Yadav M."/>
            <person name="Pandit A."/>
            <person name="Bhargava A."/>
            <person name="Sureshbabu K."/>
            <person name="Batra K."/>
            <person name="Sharma T.R."/>
            <person name="Mohapatra T."/>
            <person name="Singh N.K."/>
            <person name="Messing J."/>
            <person name="Nelson A.B."/>
            <person name="Fuks G."/>
            <person name="Kavchok S."/>
            <person name="Keizer G."/>
            <person name="Linton E."/>
            <person name="Llaca V."/>
            <person name="Song R."/>
            <person name="Tanyolac B."/>
            <person name="Young S."/>
            <person name="Ho-Il K."/>
            <person name="Hahn J.H."/>
            <person name="Sangsakoo G."/>
            <person name="Vanavichit A."/>
            <person name="de Mattos Luiz.A.T."/>
            <person name="Zimmer P.D."/>
            <person name="Malone G."/>
            <person name="Dellagostin O."/>
            <person name="de Oliveira A.C."/>
            <person name="Bevan M."/>
            <person name="Bancroft I."/>
            <person name="Minx P."/>
            <person name="Cordum H."/>
            <person name="Wilson R."/>
            <person name="Cheng Z."/>
            <person name="Jin W."/>
            <person name="Jiang J."/>
            <person name="Leong S.A."/>
            <person name="Iwama H."/>
            <person name="Gojobori T."/>
            <person name="Itoh T."/>
            <person name="Niimura Y."/>
            <person name="Fujii Y."/>
            <person name="Habara T."/>
            <person name="Sakai H."/>
            <person name="Sato Y."/>
            <person name="Wilson G."/>
            <person name="Kumar K."/>
            <person name="McCouch S."/>
            <person name="Juretic N."/>
            <person name="Hoen D."/>
            <person name="Wright S."/>
            <person name="Bruskiewich R."/>
            <person name="Bureau T."/>
            <person name="Miyao A."/>
            <person name="Hirochika H."/>
            <person name="Nishikawa T."/>
            <person name="Kadowaki K."/>
            <person name="Sugiura M."/>
            <person name="Burr B."/>
            <person name="Sasaki T."/>
        </authorList>
    </citation>
    <scope>NUCLEOTIDE SEQUENCE [LARGE SCALE GENOMIC DNA]</scope>
    <source>
        <strain evidence="5">cv. Nipponbare</strain>
    </source>
</reference>
<evidence type="ECO:0000256" key="2">
    <source>
        <dbReference type="PROSITE-ProRule" id="PRU00982"/>
    </source>
</evidence>
<dbReference type="PANTHER" id="PTHR32370">
    <property type="entry name" value="OS12G0117600 PROTEIN"/>
    <property type="match status" value="1"/>
</dbReference>
<organism evidence="4 5">
    <name type="scientific">Oryza sativa subsp. japonica</name>
    <name type="common">Rice</name>
    <dbReference type="NCBI Taxonomy" id="39947"/>
    <lineage>
        <taxon>Eukaryota</taxon>
        <taxon>Viridiplantae</taxon>
        <taxon>Streptophyta</taxon>
        <taxon>Embryophyta</taxon>
        <taxon>Tracheophyta</taxon>
        <taxon>Spermatophyta</taxon>
        <taxon>Magnoliopsida</taxon>
        <taxon>Liliopsida</taxon>
        <taxon>Poales</taxon>
        <taxon>Poaceae</taxon>
        <taxon>BOP clade</taxon>
        <taxon>Oryzoideae</taxon>
        <taxon>Oryzeae</taxon>
        <taxon>Oryzinae</taxon>
        <taxon>Oryza</taxon>
        <taxon>Oryza sativa</taxon>
    </lineage>
</organism>
<evidence type="ECO:0000259" key="3">
    <source>
        <dbReference type="PROSITE" id="PS51649"/>
    </source>
</evidence>
<feature type="domain" description="NPH3" evidence="3">
    <location>
        <begin position="1"/>
        <end position="62"/>
    </location>
</feature>
<comment type="similarity">
    <text evidence="2">Belongs to the NPH3 family.</text>
</comment>
<reference evidence="5" key="2">
    <citation type="journal article" date="2008" name="Nucleic Acids Res.">
        <title>The rice annotation project database (RAP-DB): 2008 update.</title>
        <authorList>
            <consortium name="The rice annotation project (RAP)"/>
        </authorList>
    </citation>
    <scope>GENOME REANNOTATION</scope>
    <source>
        <strain evidence="5">cv. Nipponbare</strain>
    </source>
</reference>
<gene>
    <name evidence="4" type="primary">OSJNBb0023M11.4</name>
</gene>
<proteinExistence type="inferred from homology"/>
<dbReference type="PROSITE" id="PS51649">
    <property type="entry name" value="NPH3"/>
    <property type="match status" value="1"/>
</dbReference>
<dbReference type="EMBL" id="AC092749">
    <property type="protein sequence ID" value="AAM08550.1"/>
    <property type="molecule type" value="Genomic_DNA"/>
</dbReference>
<keyword evidence="1" id="KW-0833">Ubl conjugation pathway</keyword>
<name>Q8S6I9_ORYSJ</name>
<dbReference type="UniPathway" id="UPA00143"/>
<evidence type="ECO:0000313" key="5">
    <source>
        <dbReference type="Proteomes" id="UP000000763"/>
    </source>
</evidence>
<sequence length="77" mass="8447">MALAPQAAARWSHASARAPQAAALASVLNCRKLSDKACAHEAQNELIPLRVVVQVLFFEHARAVFKIAMHPMKLEED</sequence>